<keyword evidence="4" id="KW-1185">Reference proteome</keyword>
<feature type="region of interest" description="Disordered" evidence="1">
    <location>
        <begin position="152"/>
        <end position="181"/>
    </location>
</feature>
<keyword evidence="2" id="KW-0472">Membrane</keyword>
<feature type="compositionally biased region" description="Basic and acidic residues" evidence="1">
    <location>
        <begin position="294"/>
        <end position="312"/>
    </location>
</feature>
<feature type="transmembrane region" description="Helical" evidence="2">
    <location>
        <begin position="197"/>
        <end position="214"/>
    </location>
</feature>
<organism evidence="3 4">
    <name type="scientific">Nannochloropsis salina CCMP1776</name>
    <dbReference type="NCBI Taxonomy" id="1027361"/>
    <lineage>
        <taxon>Eukaryota</taxon>
        <taxon>Sar</taxon>
        <taxon>Stramenopiles</taxon>
        <taxon>Ochrophyta</taxon>
        <taxon>Eustigmatophyceae</taxon>
        <taxon>Eustigmatales</taxon>
        <taxon>Monodopsidaceae</taxon>
        <taxon>Microchloropsis</taxon>
        <taxon>Microchloropsis salina</taxon>
    </lineage>
</organism>
<feature type="region of interest" description="Disordered" evidence="1">
    <location>
        <begin position="63"/>
        <end position="106"/>
    </location>
</feature>
<evidence type="ECO:0000256" key="2">
    <source>
        <dbReference type="SAM" id="Phobius"/>
    </source>
</evidence>
<dbReference type="AlphaFoldDB" id="A0A4D9CUJ4"/>
<evidence type="ECO:0000313" key="3">
    <source>
        <dbReference type="EMBL" id="TFJ82912.1"/>
    </source>
</evidence>
<feature type="transmembrane region" description="Helical" evidence="2">
    <location>
        <begin position="265"/>
        <end position="281"/>
    </location>
</feature>
<accession>A0A4D9CUJ4</accession>
<comment type="caution">
    <text evidence="3">The sequence shown here is derived from an EMBL/GenBank/DDBJ whole genome shotgun (WGS) entry which is preliminary data.</text>
</comment>
<feature type="compositionally biased region" description="Pro residues" evidence="1">
    <location>
        <begin position="165"/>
        <end position="178"/>
    </location>
</feature>
<reference evidence="3 4" key="1">
    <citation type="submission" date="2019-01" db="EMBL/GenBank/DDBJ databases">
        <title>Nuclear Genome Assembly of the Microalgal Biofuel strain Nannochloropsis salina CCMP1776.</title>
        <authorList>
            <person name="Hovde B."/>
        </authorList>
    </citation>
    <scope>NUCLEOTIDE SEQUENCE [LARGE SCALE GENOMIC DNA]</scope>
    <source>
        <strain evidence="3 4">CCMP1776</strain>
    </source>
</reference>
<evidence type="ECO:0000313" key="4">
    <source>
        <dbReference type="Proteomes" id="UP000355283"/>
    </source>
</evidence>
<gene>
    <name evidence="3" type="ORF">NSK_005768</name>
</gene>
<keyword evidence="2" id="KW-0812">Transmembrane</keyword>
<dbReference type="Proteomes" id="UP000355283">
    <property type="component" value="Unassembled WGS sequence"/>
</dbReference>
<evidence type="ECO:0000256" key="1">
    <source>
        <dbReference type="SAM" id="MobiDB-lite"/>
    </source>
</evidence>
<protein>
    <submittedName>
        <fullName evidence="3">Uncharacterized protein</fullName>
    </submittedName>
</protein>
<feature type="transmembrane region" description="Helical" evidence="2">
    <location>
        <begin position="34"/>
        <end position="53"/>
    </location>
</feature>
<sequence length="312" mass="33907">MWTHGILTLCTYACGDRLSDKQYLDKVLWEKRGTGVEGLVPFVAAVVGQAWIWRSRRRRSRFPLNRPHACPGRSQTDNGVVQARGAARSHEHLPENSDDRAGGDDAGTTFITFAATQVAPQDDLPHHVHPTVNGGGATGKPAFRSVQGTKAMAMDSDDGDLHAPSIPPSLPPSHPPSLPSSSQISTLSRSVLFAREILLLLHLLYVAYCLLTLLDPAFRPSSDFSWQHALAIRLSQALTWTLVLVEEEKGGEEGWREGGREGKAAVYLVGGVGAWGVWWIGSKGGGRQEALAEVGRREEGGREGGREGHWED</sequence>
<feature type="compositionally biased region" description="Basic and acidic residues" evidence="1">
    <location>
        <begin position="88"/>
        <end position="103"/>
    </location>
</feature>
<dbReference type="EMBL" id="SDOX01000087">
    <property type="protein sequence ID" value="TFJ82912.1"/>
    <property type="molecule type" value="Genomic_DNA"/>
</dbReference>
<dbReference type="OrthoDB" id="10492330at2759"/>
<keyword evidence="2" id="KW-1133">Transmembrane helix</keyword>
<feature type="region of interest" description="Disordered" evidence="1">
    <location>
        <begin position="291"/>
        <end position="312"/>
    </location>
</feature>
<proteinExistence type="predicted"/>
<name>A0A4D9CUJ4_9STRA</name>